<dbReference type="AlphaFoldDB" id="A0A0C2D6X5"/>
<organism evidence="2 3">
    <name type="scientific">Enhygromyxa salina</name>
    <dbReference type="NCBI Taxonomy" id="215803"/>
    <lineage>
        <taxon>Bacteria</taxon>
        <taxon>Pseudomonadati</taxon>
        <taxon>Myxococcota</taxon>
        <taxon>Polyangia</taxon>
        <taxon>Nannocystales</taxon>
        <taxon>Nannocystaceae</taxon>
        <taxon>Enhygromyxa</taxon>
    </lineage>
</organism>
<feature type="transmembrane region" description="Helical" evidence="1">
    <location>
        <begin position="33"/>
        <end position="50"/>
    </location>
</feature>
<feature type="transmembrane region" description="Helical" evidence="1">
    <location>
        <begin position="165"/>
        <end position="187"/>
    </location>
</feature>
<protein>
    <recommendedName>
        <fullName evidence="4">Flagellar biosynthesis protein FliR</fullName>
    </recommendedName>
</protein>
<evidence type="ECO:0008006" key="4">
    <source>
        <dbReference type="Google" id="ProtNLM"/>
    </source>
</evidence>
<feature type="transmembrane region" description="Helical" evidence="1">
    <location>
        <begin position="207"/>
        <end position="231"/>
    </location>
</feature>
<gene>
    <name evidence="2" type="ORF">DB30_05342</name>
</gene>
<proteinExistence type="predicted"/>
<feature type="transmembrane region" description="Helical" evidence="1">
    <location>
        <begin position="71"/>
        <end position="95"/>
    </location>
</feature>
<evidence type="ECO:0000256" key="1">
    <source>
        <dbReference type="SAM" id="Phobius"/>
    </source>
</evidence>
<sequence>MNATVVGLALASARVWALLRVQASWRRAIGPTWGWIAAALAVVVAGLALLRGQVGGQVGAPAVDNPYVLGVWVGFELLLGSVVGLAVSLPGWALIGAGEQSEQALGLRGDAGASLSALVVAASLAAGLSLGLHAPLLAGLLGLFDRFALADPGAWLPTLAALPGWLIQHAAGITVLALALATPVLLTRAVLQVCVVSLGRGGGGADLVAALAPGLRLAAALVALGAAWSAYPEAFARGM</sequence>
<keyword evidence="1" id="KW-1133">Transmembrane helix</keyword>
<reference evidence="2 3" key="1">
    <citation type="submission" date="2014-12" db="EMBL/GenBank/DDBJ databases">
        <title>Genome assembly of Enhygromyxa salina DSM 15201.</title>
        <authorList>
            <person name="Sharma G."/>
            <person name="Subramanian S."/>
        </authorList>
    </citation>
    <scope>NUCLEOTIDE SEQUENCE [LARGE SCALE GENOMIC DNA]</scope>
    <source>
        <strain evidence="2 3">DSM 15201</strain>
    </source>
</reference>
<dbReference type="RefSeq" id="WP_052551128.1">
    <property type="nucleotide sequence ID" value="NZ_JMCC02000048.1"/>
</dbReference>
<dbReference type="EMBL" id="JMCC02000048">
    <property type="protein sequence ID" value="KIG15772.1"/>
    <property type="molecule type" value="Genomic_DNA"/>
</dbReference>
<feature type="transmembrane region" description="Helical" evidence="1">
    <location>
        <begin position="115"/>
        <end position="144"/>
    </location>
</feature>
<name>A0A0C2D6X5_9BACT</name>
<comment type="caution">
    <text evidence="2">The sequence shown here is derived from an EMBL/GenBank/DDBJ whole genome shotgun (WGS) entry which is preliminary data.</text>
</comment>
<accession>A0A0C2D6X5</accession>
<keyword evidence="1" id="KW-0472">Membrane</keyword>
<dbReference type="Proteomes" id="UP000031599">
    <property type="component" value="Unassembled WGS sequence"/>
</dbReference>
<evidence type="ECO:0000313" key="3">
    <source>
        <dbReference type="Proteomes" id="UP000031599"/>
    </source>
</evidence>
<evidence type="ECO:0000313" key="2">
    <source>
        <dbReference type="EMBL" id="KIG15772.1"/>
    </source>
</evidence>
<keyword evidence="1" id="KW-0812">Transmembrane</keyword>